<feature type="region of interest" description="Disordered" evidence="1">
    <location>
        <begin position="80"/>
        <end position="104"/>
    </location>
</feature>
<protein>
    <submittedName>
        <fullName evidence="3">Carboxypeptidase</fullName>
    </submittedName>
</protein>
<gene>
    <name evidence="3" type="ORF">PD5205_03547</name>
    <name evidence="2" type="ORF">PD885_00448</name>
</gene>
<evidence type="ECO:0000256" key="1">
    <source>
        <dbReference type="SAM" id="MobiDB-lite"/>
    </source>
</evidence>
<dbReference type="KEGG" id="xfr:BER92_17275"/>
<evidence type="ECO:0000313" key="3">
    <source>
        <dbReference type="EMBL" id="SMR04822.1"/>
    </source>
</evidence>
<organism evidence="3 5">
    <name type="scientific">Xanthomonas fragariae</name>
    <dbReference type="NCBI Taxonomy" id="48664"/>
    <lineage>
        <taxon>Bacteria</taxon>
        <taxon>Pseudomonadati</taxon>
        <taxon>Pseudomonadota</taxon>
        <taxon>Gammaproteobacteria</taxon>
        <taxon>Lysobacterales</taxon>
        <taxon>Lysobacteraceae</taxon>
        <taxon>Xanthomonas</taxon>
    </lineage>
</organism>
<dbReference type="GO" id="GO:0004180">
    <property type="term" value="F:carboxypeptidase activity"/>
    <property type="evidence" value="ECO:0007669"/>
    <property type="project" value="UniProtKB-KW"/>
</dbReference>
<dbReference type="EMBL" id="LT853885">
    <property type="protein sequence ID" value="SMR04822.1"/>
    <property type="molecule type" value="Genomic_DNA"/>
</dbReference>
<keyword evidence="3" id="KW-0378">Hydrolase</keyword>
<keyword evidence="3" id="KW-0121">Carboxypeptidase</keyword>
<dbReference type="Proteomes" id="UP000195953">
    <property type="component" value="Chromosome 1"/>
</dbReference>
<reference evidence="3 5" key="2">
    <citation type="submission" date="2017-05" db="EMBL/GenBank/DDBJ databases">
        <authorList>
            <person name="Song R."/>
            <person name="Chenine A.L."/>
            <person name="Ruprecht R.M."/>
        </authorList>
    </citation>
    <scope>NUCLEOTIDE SEQUENCE [LARGE SCALE GENOMIC DNA]</scope>
    <source>
        <strain evidence="3">PD5205</strain>
    </source>
</reference>
<evidence type="ECO:0000313" key="5">
    <source>
        <dbReference type="Proteomes" id="UP000195953"/>
    </source>
</evidence>
<evidence type="ECO:0000313" key="2">
    <source>
        <dbReference type="EMBL" id="SMQ97717.1"/>
    </source>
</evidence>
<accession>A0A1Y6HSI7</accession>
<reference evidence="2 4" key="1">
    <citation type="submission" date="2017-05" db="EMBL/GenBank/DDBJ databases">
        <authorList>
            <person name="Blom J."/>
        </authorList>
    </citation>
    <scope>NUCLEOTIDE SEQUENCE [LARGE SCALE GENOMIC DNA]</scope>
    <source>
        <strain evidence="2">PD885</strain>
    </source>
</reference>
<dbReference type="EMBL" id="LT853882">
    <property type="protein sequence ID" value="SMQ97717.1"/>
    <property type="molecule type" value="Genomic_DNA"/>
</dbReference>
<dbReference type="STRING" id="48664.BER92_17275"/>
<proteinExistence type="predicted"/>
<dbReference type="AlphaFoldDB" id="A0A1Y6HSI7"/>
<keyword evidence="3" id="KW-0645">Protease</keyword>
<sequence length="104" mass="11121">MTSNTPPLPHASIVQIFDRYAPDTVDAASKPRRTKRAAATLLGAALFITAQLNTQPIDTAAPLPPVRAWHGASEALIVAPGDPWSTPLERSDFASTPGYEETRV</sequence>
<name>A0A1Y6HSI7_9XANT</name>
<dbReference type="Proteomes" id="UP000195877">
    <property type="component" value="Chromosome 1"/>
</dbReference>
<keyword evidence="4" id="KW-1185">Reference proteome</keyword>
<evidence type="ECO:0000313" key="4">
    <source>
        <dbReference type="Proteomes" id="UP000195877"/>
    </source>
</evidence>